<comment type="caution">
    <text evidence="1">The sequence shown here is derived from an EMBL/GenBank/DDBJ whole genome shotgun (WGS) entry which is preliminary data.</text>
</comment>
<proteinExistence type="predicted"/>
<keyword evidence="2" id="KW-1185">Reference proteome</keyword>
<name>A0ABM9SYS5_YERAL</name>
<accession>A0ABM9SYS5</accession>
<dbReference type="Proteomes" id="UP000038647">
    <property type="component" value="Unassembled WGS sequence"/>
</dbReference>
<dbReference type="RefSeq" id="WP_049604631.1">
    <property type="nucleotide sequence ID" value="NZ_CABHQC010000082.1"/>
</dbReference>
<evidence type="ECO:0000313" key="1">
    <source>
        <dbReference type="EMBL" id="CNL85299.1"/>
    </source>
</evidence>
<organism evidence="1 2">
    <name type="scientific">Yersinia aldovae</name>
    <dbReference type="NCBI Taxonomy" id="29483"/>
    <lineage>
        <taxon>Bacteria</taxon>
        <taxon>Pseudomonadati</taxon>
        <taxon>Pseudomonadota</taxon>
        <taxon>Gammaproteobacteria</taxon>
        <taxon>Enterobacterales</taxon>
        <taxon>Yersiniaceae</taxon>
        <taxon>Yersinia</taxon>
    </lineage>
</organism>
<dbReference type="EMBL" id="CQEH01000056">
    <property type="protein sequence ID" value="CNL85299.1"/>
    <property type="molecule type" value="Genomic_DNA"/>
</dbReference>
<evidence type="ECO:0000313" key="2">
    <source>
        <dbReference type="Proteomes" id="UP000038647"/>
    </source>
</evidence>
<evidence type="ECO:0008006" key="3">
    <source>
        <dbReference type="Google" id="ProtNLM"/>
    </source>
</evidence>
<sequence length="172" mass="20503">MLKRNSLRLLTSAEISLAMEIYGYAIEYSRVWVHHGSYLPFGMQENNTAMTPNGEIWFETNVYRDDYSMSPVDFKHLFMHEMMHVWQYQRGMNVRMRGLVSWATDYKYDLTKDHLSLYSMEQQASIVSDFWLLIKYGYSNYNGIIKYKDYDSSEPVHELIAKYNKVLRSFPI</sequence>
<gene>
    <name evidence="1" type="ORF">ERS137966_04269</name>
</gene>
<protein>
    <recommendedName>
        <fullName evidence="3">Type IV secretion protein Rhs</fullName>
    </recommendedName>
</protein>
<reference evidence="1 2" key="1">
    <citation type="submission" date="2015-03" db="EMBL/GenBank/DDBJ databases">
        <authorList>
            <consortium name="Pathogen Informatics"/>
            <person name="Murphy D."/>
        </authorList>
    </citation>
    <scope>NUCLEOTIDE SEQUENCE [LARGE SCALE GENOMIC DNA]</scope>
    <source>
        <strain evidence="1 2">IP08791</strain>
    </source>
</reference>